<dbReference type="GO" id="GO:0016791">
    <property type="term" value="F:phosphatase activity"/>
    <property type="evidence" value="ECO:0007669"/>
    <property type="project" value="TreeGrafter"/>
</dbReference>
<dbReference type="Proteomes" id="UP000243978">
    <property type="component" value="Unassembled WGS sequence"/>
</dbReference>
<organism evidence="1 2">
    <name type="scientific">Litoreibacter ponti</name>
    <dbReference type="NCBI Taxonomy" id="1510457"/>
    <lineage>
        <taxon>Bacteria</taxon>
        <taxon>Pseudomonadati</taxon>
        <taxon>Pseudomonadota</taxon>
        <taxon>Alphaproteobacteria</taxon>
        <taxon>Rhodobacterales</taxon>
        <taxon>Roseobacteraceae</taxon>
        <taxon>Litoreibacter</taxon>
    </lineage>
</organism>
<dbReference type="EMBL" id="QBKS01000002">
    <property type="protein sequence ID" value="PTX54442.1"/>
    <property type="molecule type" value="Genomic_DNA"/>
</dbReference>
<dbReference type="RefSeq" id="WP_107846773.1">
    <property type="nucleotide sequence ID" value="NZ_QBKS01000002.1"/>
</dbReference>
<dbReference type="SMART" id="SM00855">
    <property type="entry name" value="PGAM"/>
    <property type="match status" value="1"/>
</dbReference>
<dbReference type="AlphaFoldDB" id="A0A2T6BEF2"/>
<dbReference type="InterPro" id="IPR050275">
    <property type="entry name" value="PGM_Phosphatase"/>
</dbReference>
<dbReference type="CDD" id="cd07067">
    <property type="entry name" value="HP_PGM_like"/>
    <property type="match status" value="1"/>
</dbReference>
<dbReference type="InterPro" id="IPR013078">
    <property type="entry name" value="His_Pase_superF_clade-1"/>
</dbReference>
<gene>
    <name evidence="1" type="ORF">C8N43_3257</name>
</gene>
<dbReference type="OrthoDB" id="8347407at2"/>
<dbReference type="Pfam" id="PF00300">
    <property type="entry name" value="His_Phos_1"/>
    <property type="match status" value="1"/>
</dbReference>
<protein>
    <submittedName>
        <fullName evidence="1">Broad specificity phosphatase PhoE</fullName>
    </submittedName>
</protein>
<comment type="caution">
    <text evidence="1">The sequence shown here is derived from an EMBL/GenBank/DDBJ whole genome shotgun (WGS) entry which is preliminary data.</text>
</comment>
<dbReference type="SUPFAM" id="SSF53254">
    <property type="entry name" value="Phosphoglycerate mutase-like"/>
    <property type="match status" value="1"/>
</dbReference>
<dbReference type="PANTHER" id="PTHR48100">
    <property type="entry name" value="BROAD-SPECIFICITY PHOSPHATASE YOR283W-RELATED"/>
    <property type="match status" value="1"/>
</dbReference>
<name>A0A2T6BEF2_9RHOB</name>
<dbReference type="InterPro" id="IPR029033">
    <property type="entry name" value="His_PPase_superfam"/>
</dbReference>
<accession>A0A2T6BEF2</accession>
<keyword evidence="2" id="KW-1185">Reference proteome</keyword>
<proteinExistence type="predicted"/>
<dbReference type="GO" id="GO:0005737">
    <property type="term" value="C:cytoplasm"/>
    <property type="evidence" value="ECO:0007669"/>
    <property type="project" value="TreeGrafter"/>
</dbReference>
<dbReference type="PANTHER" id="PTHR48100:SF1">
    <property type="entry name" value="HISTIDINE PHOSPHATASE FAMILY PROTEIN-RELATED"/>
    <property type="match status" value="1"/>
</dbReference>
<reference evidence="1 2" key="1">
    <citation type="submission" date="2018-04" db="EMBL/GenBank/DDBJ databases">
        <title>Genomic Encyclopedia of Archaeal and Bacterial Type Strains, Phase II (KMG-II): from individual species to whole genera.</title>
        <authorList>
            <person name="Goeker M."/>
        </authorList>
    </citation>
    <scope>NUCLEOTIDE SEQUENCE [LARGE SCALE GENOMIC DNA]</scope>
    <source>
        <strain evidence="1 2">DSM 100977</strain>
    </source>
</reference>
<dbReference type="Gene3D" id="3.40.50.1240">
    <property type="entry name" value="Phosphoglycerate mutase-like"/>
    <property type="match status" value="1"/>
</dbReference>
<evidence type="ECO:0000313" key="2">
    <source>
        <dbReference type="Proteomes" id="UP000243978"/>
    </source>
</evidence>
<evidence type="ECO:0000313" key="1">
    <source>
        <dbReference type="EMBL" id="PTX54442.1"/>
    </source>
</evidence>
<sequence>MTRLWWVRHGPTHEKAFTGHRDVPADLSDAAKIARLDAHLPSEAVLISSDLHRARATADAIAGRRRRLPHDPALRELDFGVWDGKHFSDVAKTHPELSRQYWEQPGDIRAPGGESWNDLHARLTPAVERLIADHIGDIVIVAHMGVIMSQIERAMGVTPYKAMSHRIEPLSVTRIDVARTGWRIGAINHEP</sequence>